<evidence type="ECO:0000313" key="3">
    <source>
        <dbReference type="Proteomes" id="UP000620559"/>
    </source>
</evidence>
<dbReference type="Proteomes" id="UP000620559">
    <property type="component" value="Unassembled WGS sequence"/>
</dbReference>
<comment type="caution">
    <text evidence="2">The sequence shown here is derived from an EMBL/GenBank/DDBJ whole genome shotgun (WGS) entry which is preliminary data.</text>
</comment>
<reference evidence="2" key="1">
    <citation type="submission" date="2020-10" db="EMBL/GenBank/DDBJ databases">
        <authorList>
            <person name="Castelo-Branco R."/>
            <person name="Eusebio N."/>
            <person name="Adriana R."/>
            <person name="Vieira A."/>
            <person name="Brugerolle De Fraissinette N."/>
            <person name="Rezende De Castro R."/>
            <person name="Schneider M.P."/>
            <person name="Vasconcelos V."/>
            <person name="Leao P.N."/>
        </authorList>
    </citation>
    <scope>NUCLEOTIDE SEQUENCE</scope>
    <source>
        <strain evidence="2">LEGE 06105</strain>
    </source>
</reference>
<keyword evidence="1" id="KW-0175">Coiled coil</keyword>
<feature type="coiled-coil region" evidence="1">
    <location>
        <begin position="106"/>
        <end position="133"/>
    </location>
</feature>
<evidence type="ECO:0000313" key="2">
    <source>
        <dbReference type="EMBL" id="MBE9212327.1"/>
    </source>
</evidence>
<organism evidence="2 3">
    <name type="scientific">Plectonema cf. radiosum LEGE 06105</name>
    <dbReference type="NCBI Taxonomy" id="945769"/>
    <lineage>
        <taxon>Bacteria</taxon>
        <taxon>Bacillati</taxon>
        <taxon>Cyanobacteriota</taxon>
        <taxon>Cyanophyceae</taxon>
        <taxon>Oscillatoriophycideae</taxon>
        <taxon>Oscillatoriales</taxon>
        <taxon>Microcoleaceae</taxon>
        <taxon>Plectonema</taxon>
    </lineage>
</organism>
<dbReference type="RefSeq" id="WP_193918153.1">
    <property type="nucleotide sequence ID" value="NZ_JADEWL010000013.1"/>
</dbReference>
<proteinExistence type="predicted"/>
<evidence type="ECO:0000256" key="1">
    <source>
        <dbReference type="SAM" id="Coils"/>
    </source>
</evidence>
<evidence type="ECO:0008006" key="4">
    <source>
        <dbReference type="Google" id="ProtNLM"/>
    </source>
</evidence>
<dbReference type="Gene3D" id="3.40.960.10">
    <property type="entry name" value="VSR Endonuclease"/>
    <property type="match status" value="1"/>
</dbReference>
<dbReference type="AlphaFoldDB" id="A0A8J7F0E1"/>
<sequence>MITALGGDYENSMSYFPIIRIPQDIKQVQSALPPVVIFSEKPPSQPGDEPQRWDFTLIAVETAIAAITVPIISQATSISGWLLLPFAIAAIALQAWLQFNSYPKRLEEHRHQIKDYDRRFLKYEERKNRHEEEQRIARTPERIAQWQYEQILKILAFTISHDGDRSTAPEANAEGRFRTYLQQYFSDKIHVKLTINIPNYEHPYSPDFAYIDRTINLYIDIEIDEPYAYNTEEPTHYTGAWKDNNRNKFFNDKGWIVIRFSERQVICYPHNCCKTVAQIVAQITGDSSVLNQFTDIPDLQQQRQWTEAEAIQMAQRKERDNYQCENNSLNELPRSAVNFATPVDKVSVVSSEDILISSFFYC</sequence>
<name>A0A8J7F0E1_9CYAN</name>
<gene>
    <name evidence="2" type="ORF">IQ247_06330</name>
</gene>
<protein>
    <recommendedName>
        <fullName evidence="4">DUF559 domain-containing protein</fullName>
    </recommendedName>
</protein>
<accession>A0A8J7F0E1</accession>
<keyword evidence="3" id="KW-1185">Reference proteome</keyword>
<dbReference type="EMBL" id="JADEWL010000013">
    <property type="protein sequence ID" value="MBE9212327.1"/>
    <property type="molecule type" value="Genomic_DNA"/>
</dbReference>